<feature type="region of interest" description="Disordered" evidence="1">
    <location>
        <begin position="1"/>
        <end position="32"/>
    </location>
</feature>
<dbReference type="OrthoDB" id="1939276at2759"/>
<name>A0A6D2IGR1_9BRAS</name>
<sequence length="353" mass="41094">MADNRGRRRRQRRRKKPSRRKNKGARDSINRGDFISSLPNDILQHILSFIPTSYAIRTSVLSKRWRHVWYDTPSLYIEDRTPNVRGINQTLTYYRAPKIVSFHLHVGLYDNYTQQIDSWIEFAISRNVQNLSVKFYSYREYRFPDFFYRCSSIKQLSVEIMSYIDMFPKCKVSWESLRNLSLRNCRLLDESIAKILSGCPKLESLTLRYCRLLESLDLSKSPSLTRLEIHRAYGGPRKIVAPHIRYLRLEDDEGPCNLVDVSSLIESNLDIRFYVEFNVHETKVPKMLEKLQNVARLIVGADVPKIQDVERLIAEANVPISRFSLLPSSAVLIHKCSYPNVMSIAIVLKGSNC</sequence>
<dbReference type="SUPFAM" id="SSF81383">
    <property type="entry name" value="F-box domain"/>
    <property type="match status" value="1"/>
</dbReference>
<proteinExistence type="predicted"/>
<dbReference type="InterPro" id="IPR044997">
    <property type="entry name" value="F-box_plant"/>
</dbReference>
<dbReference type="PROSITE" id="PS50181">
    <property type="entry name" value="FBOX"/>
    <property type="match status" value="1"/>
</dbReference>
<dbReference type="EMBL" id="CACVBM020001063">
    <property type="protein sequence ID" value="CAA7028048.1"/>
    <property type="molecule type" value="Genomic_DNA"/>
</dbReference>
<evidence type="ECO:0000259" key="2">
    <source>
        <dbReference type="PROSITE" id="PS50181"/>
    </source>
</evidence>
<gene>
    <name evidence="3" type="ORF">MERR_LOCUS15283</name>
</gene>
<dbReference type="InterPro" id="IPR001810">
    <property type="entry name" value="F-box_dom"/>
</dbReference>
<dbReference type="InterPro" id="IPR036047">
    <property type="entry name" value="F-box-like_dom_sf"/>
</dbReference>
<dbReference type="SMART" id="SM00256">
    <property type="entry name" value="FBOX"/>
    <property type="match status" value="1"/>
</dbReference>
<dbReference type="InterPro" id="IPR055411">
    <property type="entry name" value="LRR_FXL15/At3g58940/PEG3-like"/>
</dbReference>
<evidence type="ECO:0000313" key="4">
    <source>
        <dbReference type="Proteomes" id="UP000467841"/>
    </source>
</evidence>
<organism evidence="3 4">
    <name type="scientific">Microthlaspi erraticum</name>
    <dbReference type="NCBI Taxonomy" id="1685480"/>
    <lineage>
        <taxon>Eukaryota</taxon>
        <taxon>Viridiplantae</taxon>
        <taxon>Streptophyta</taxon>
        <taxon>Embryophyta</taxon>
        <taxon>Tracheophyta</taxon>
        <taxon>Spermatophyta</taxon>
        <taxon>Magnoliopsida</taxon>
        <taxon>eudicotyledons</taxon>
        <taxon>Gunneridae</taxon>
        <taxon>Pentapetalae</taxon>
        <taxon>rosids</taxon>
        <taxon>malvids</taxon>
        <taxon>Brassicales</taxon>
        <taxon>Brassicaceae</taxon>
        <taxon>Coluteocarpeae</taxon>
        <taxon>Microthlaspi</taxon>
    </lineage>
</organism>
<dbReference type="AlphaFoldDB" id="A0A6D2IGR1"/>
<comment type="caution">
    <text evidence="3">The sequence shown here is derived from an EMBL/GenBank/DDBJ whole genome shotgun (WGS) entry which is preliminary data.</text>
</comment>
<dbReference type="Pfam" id="PF24758">
    <property type="entry name" value="LRR_At5g56370"/>
    <property type="match status" value="1"/>
</dbReference>
<evidence type="ECO:0000313" key="3">
    <source>
        <dbReference type="EMBL" id="CAA7028048.1"/>
    </source>
</evidence>
<dbReference type="CDD" id="cd22160">
    <property type="entry name" value="F-box_AtFBL13-like"/>
    <property type="match status" value="1"/>
</dbReference>
<dbReference type="Gene3D" id="1.20.1280.50">
    <property type="match status" value="1"/>
</dbReference>
<dbReference type="InterPro" id="IPR032675">
    <property type="entry name" value="LRR_dom_sf"/>
</dbReference>
<dbReference type="Proteomes" id="UP000467841">
    <property type="component" value="Unassembled WGS sequence"/>
</dbReference>
<dbReference type="SUPFAM" id="SSF52047">
    <property type="entry name" value="RNI-like"/>
    <property type="match status" value="1"/>
</dbReference>
<protein>
    <recommendedName>
        <fullName evidence="2">F-box domain-containing protein</fullName>
    </recommendedName>
</protein>
<dbReference type="PANTHER" id="PTHR32153">
    <property type="entry name" value="OJ000223_09.16 PROTEIN"/>
    <property type="match status" value="1"/>
</dbReference>
<reference evidence="3" key="1">
    <citation type="submission" date="2020-01" db="EMBL/GenBank/DDBJ databases">
        <authorList>
            <person name="Mishra B."/>
        </authorList>
    </citation>
    <scope>NUCLEOTIDE SEQUENCE [LARGE SCALE GENOMIC DNA]</scope>
</reference>
<feature type="compositionally biased region" description="Basic residues" evidence="1">
    <location>
        <begin position="1"/>
        <end position="23"/>
    </location>
</feature>
<evidence type="ECO:0000256" key="1">
    <source>
        <dbReference type="SAM" id="MobiDB-lite"/>
    </source>
</evidence>
<feature type="domain" description="F-box" evidence="2">
    <location>
        <begin position="32"/>
        <end position="79"/>
    </location>
</feature>
<accession>A0A6D2IGR1</accession>
<dbReference type="Gene3D" id="3.80.10.10">
    <property type="entry name" value="Ribonuclease Inhibitor"/>
    <property type="match status" value="1"/>
</dbReference>
<keyword evidence="4" id="KW-1185">Reference proteome</keyword>
<dbReference type="Pfam" id="PF00646">
    <property type="entry name" value="F-box"/>
    <property type="match status" value="1"/>
</dbReference>
<dbReference type="InterPro" id="IPR053781">
    <property type="entry name" value="F-box_AtFBL13-like"/>
</dbReference>